<dbReference type="RefSeq" id="WP_379488891.1">
    <property type="nucleotide sequence ID" value="NZ_JBHLWK010000025.1"/>
</dbReference>
<feature type="compositionally biased region" description="Basic and acidic residues" evidence="1">
    <location>
        <begin position="156"/>
        <end position="181"/>
    </location>
</feature>
<dbReference type="EMBL" id="JBHLWK010000025">
    <property type="protein sequence ID" value="MFC0206271.1"/>
    <property type="molecule type" value="Genomic_DNA"/>
</dbReference>
<evidence type="ECO:0000313" key="4">
    <source>
        <dbReference type="Proteomes" id="UP001589798"/>
    </source>
</evidence>
<evidence type="ECO:0008006" key="5">
    <source>
        <dbReference type="Google" id="ProtNLM"/>
    </source>
</evidence>
<dbReference type="Proteomes" id="UP001589798">
    <property type="component" value="Unassembled WGS sequence"/>
</dbReference>
<gene>
    <name evidence="3" type="ORF">ACFFJC_18550</name>
</gene>
<evidence type="ECO:0000256" key="1">
    <source>
        <dbReference type="SAM" id="MobiDB-lite"/>
    </source>
</evidence>
<protein>
    <recommendedName>
        <fullName evidence="5">DUF4124 domain-containing protein</fullName>
    </recommendedName>
</protein>
<comment type="caution">
    <text evidence="3">The sequence shown here is derived from an EMBL/GenBank/DDBJ whole genome shotgun (WGS) entry which is preliminary data.</text>
</comment>
<evidence type="ECO:0000256" key="2">
    <source>
        <dbReference type="SAM" id="SignalP"/>
    </source>
</evidence>
<name>A0ABV6D0Y3_9SPHN</name>
<reference evidence="3 4" key="1">
    <citation type="submission" date="2024-09" db="EMBL/GenBank/DDBJ databases">
        <authorList>
            <person name="Sun Q."/>
            <person name="Mori K."/>
        </authorList>
    </citation>
    <scope>NUCLEOTIDE SEQUENCE [LARGE SCALE GENOMIC DNA]</scope>
    <source>
        <strain evidence="3 4">CCM 7706</strain>
    </source>
</reference>
<keyword evidence="4" id="KW-1185">Reference proteome</keyword>
<feature type="region of interest" description="Disordered" evidence="1">
    <location>
        <begin position="151"/>
        <end position="192"/>
    </location>
</feature>
<evidence type="ECO:0000313" key="3">
    <source>
        <dbReference type="EMBL" id="MFC0206271.1"/>
    </source>
</evidence>
<organism evidence="3 4">
    <name type="scientific">Novosphingobium soli</name>
    <dbReference type="NCBI Taxonomy" id="574956"/>
    <lineage>
        <taxon>Bacteria</taxon>
        <taxon>Pseudomonadati</taxon>
        <taxon>Pseudomonadota</taxon>
        <taxon>Alphaproteobacteria</taxon>
        <taxon>Sphingomonadales</taxon>
        <taxon>Sphingomonadaceae</taxon>
        <taxon>Novosphingobium</taxon>
    </lineage>
</organism>
<keyword evidence="2" id="KW-0732">Signal</keyword>
<proteinExistence type="predicted"/>
<feature type="chain" id="PRO_5046515798" description="DUF4124 domain-containing protein" evidence="2">
    <location>
        <begin position="22"/>
        <end position="192"/>
    </location>
</feature>
<feature type="signal peptide" evidence="2">
    <location>
        <begin position="1"/>
        <end position="21"/>
    </location>
</feature>
<accession>A0ABV6D0Y3</accession>
<sequence length="192" mass="20586">MIRLSLAAALALTLAAAPAHAQDASDARPNGGGDERVNQLIVYGEDVCPASSGGEITVCARKPEEERYRIPEPLRGIDQPQAEAWSNKVQAYETVGAFGTMSCSPVGAGGSLGCTQQLIDRAYAERENGSEVRFSELIAAEREKRLSTIDAQAAEDQARVEEAERAYFEQQKRQQAERDAAEGTAPPAPAPR</sequence>